<accession>A0A2P2P6S6</accession>
<sequence length="31" mass="3370">MIKALPCNLKFAVTGVESNLLMINVQGQCFS</sequence>
<evidence type="ECO:0000313" key="1">
    <source>
        <dbReference type="EMBL" id="MBX50373.1"/>
    </source>
</evidence>
<dbReference type="AlphaFoldDB" id="A0A2P2P6S6"/>
<dbReference type="EMBL" id="GGEC01069889">
    <property type="protein sequence ID" value="MBX50373.1"/>
    <property type="molecule type" value="Transcribed_RNA"/>
</dbReference>
<reference evidence="1" key="1">
    <citation type="submission" date="2018-02" db="EMBL/GenBank/DDBJ databases">
        <title>Rhizophora mucronata_Transcriptome.</title>
        <authorList>
            <person name="Meera S.P."/>
            <person name="Sreeshan A."/>
            <person name="Augustine A."/>
        </authorList>
    </citation>
    <scope>NUCLEOTIDE SEQUENCE</scope>
    <source>
        <tissue evidence="1">Leaf</tissue>
    </source>
</reference>
<organism evidence="1">
    <name type="scientific">Rhizophora mucronata</name>
    <name type="common">Asiatic mangrove</name>
    <dbReference type="NCBI Taxonomy" id="61149"/>
    <lineage>
        <taxon>Eukaryota</taxon>
        <taxon>Viridiplantae</taxon>
        <taxon>Streptophyta</taxon>
        <taxon>Embryophyta</taxon>
        <taxon>Tracheophyta</taxon>
        <taxon>Spermatophyta</taxon>
        <taxon>Magnoliopsida</taxon>
        <taxon>eudicotyledons</taxon>
        <taxon>Gunneridae</taxon>
        <taxon>Pentapetalae</taxon>
        <taxon>rosids</taxon>
        <taxon>fabids</taxon>
        <taxon>Malpighiales</taxon>
        <taxon>Rhizophoraceae</taxon>
        <taxon>Rhizophora</taxon>
    </lineage>
</organism>
<protein>
    <submittedName>
        <fullName evidence="1">Uncharacterized protein</fullName>
    </submittedName>
</protein>
<proteinExistence type="predicted"/>
<name>A0A2P2P6S6_RHIMU</name>